<dbReference type="CDD" id="cd05236">
    <property type="entry name" value="FAR-N_SDR_e"/>
    <property type="match status" value="1"/>
</dbReference>
<organism evidence="7 8">
    <name type="scientific">Vanessa tameamea</name>
    <name type="common">Kamehameha butterfly</name>
    <dbReference type="NCBI Taxonomy" id="334116"/>
    <lineage>
        <taxon>Eukaryota</taxon>
        <taxon>Metazoa</taxon>
        <taxon>Ecdysozoa</taxon>
        <taxon>Arthropoda</taxon>
        <taxon>Hexapoda</taxon>
        <taxon>Insecta</taxon>
        <taxon>Pterygota</taxon>
        <taxon>Neoptera</taxon>
        <taxon>Endopterygota</taxon>
        <taxon>Lepidoptera</taxon>
        <taxon>Glossata</taxon>
        <taxon>Ditrysia</taxon>
        <taxon>Papilionoidea</taxon>
        <taxon>Nymphalidae</taxon>
        <taxon>Nymphalinae</taxon>
        <taxon>Vanessa</taxon>
    </lineage>
</organism>
<evidence type="ECO:0000313" key="7">
    <source>
        <dbReference type="Proteomes" id="UP001652626"/>
    </source>
</evidence>
<dbReference type="EC" id="1.2.1.84" evidence="4"/>
<proteinExistence type="inferred from homology"/>
<feature type="domain" description="Thioester reductase (TE)" evidence="6">
    <location>
        <begin position="40"/>
        <end position="315"/>
    </location>
</feature>
<dbReference type="Pfam" id="PF07993">
    <property type="entry name" value="NAD_binding_4"/>
    <property type="match status" value="1"/>
</dbReference>
<dbReference type="PANTHER" id="PTHR11011">
    <property type="entry name" value="MALE STERILITY PROTEIN 2-RELATED"/>
    <property type="match status" value="1"/>
</dbReference>
<evidence type="ECO:0000259" key="6">
    <source>
        <dbReference type="Pfam" id="PF07993"/>
    </source>
</evidence>
<dbReference type="Pfam" id="PF03015">
    <property type="entry name" value="Sterile"/>
    <property type="match status" value="1"/>
</dbReference>
<dbReference type="InterPro" id="IPR036291">
    <property type="entry name" value="NAD(P)-bd_dom_sf"/>
</dbReference>
<dbReference type="Gene3D" id="3.40.50.720">
    <property type="entry name" value="NAD(P)-binding Rossmann-like Domain"/>
    <property type="match status" value="1"/>
</dbReference>
<comment type="catalytic activity">
    <reaction evidence="4">
        <text>a long-chain fatty acyl-CoA + 2 NADPH + 2 H(+) = a long-chain primary fatty alcohol + 2 NADP(+) + CoA</text>
        <dbReference type="Rhea" id="RHEA:52716"/>
        <dbReference type="ChEBI" id="CHEBI:15378"/>
        <dbReference type="ChEBI" id="CHEBI:57287"/>
        <dbReference type="ChEBI" id="CHEBI:57783"/>
        <dbReference type="ChEBI" id="CHEBI:58349"/>
        <dbReference type="ChEBI" id="CHEBI:77396"/>
        <dbReference type="ChEBI" id="CHEBI:83139"/>
        <dbReference type="EC" id="1.2.1.84"/>
    </reaction>
</comment>
<accession>A0ABM4AXV5</accession>
<evidence type="ECO:0000256" key="4">
    <source>
        <dbReference type="RuleBase" id="RU363097"/>
    </source>
</evidence>
<evidence type="ECO:0000256" key="1">
    <source>
        <dbReference type="ARBA" id="ARBA00005928"/>
    </source>
</evidence>
<reference evidence="8" key="1">
    <citation type="submission" date="2025-08" db="UniProtKB">
        <authorList>
            <consortium name="RefSeq"/>
        </authorList>
    </citation>
    <scope>IDENTIFICATION</scope>
    <source>
        <tissue evidence="8">Whole body</tissue>
    </source>
</reference>
<feature type="transmembrane region" description="Helical" evidence="4">
    <location>
        <begin position="380"/>
        <end position="405"/>
    </location>
</feature>
<keyword evidence="4" id="KW-0812">Transmembrane</keyword>
<feature type="domain" description="Fatty acyl-CoA reductase C-terminal" evidence="5">
    <location>
        <begin position="389"/>
        <end position="481"/>
    </location>
</feature>
<evidence type="ECO:0000256" key="2">
    <source>
        <dbReference type="ARBA" id="ARBA00022516"/>
    </source>
</evidence>
<dbReference type="Proteomes" id="UP001652626">
    <property type="component" value="Chromosome 30"/>
</dbReference>
<evidence type="ECO:0000256" key="3">
    <source>
        <dbReference type="ARBA" id="ARBA00023098"/>
    </source>
</evidence>
<evidence type="ECO:0000313" key="8">
    <source>
        <dbReference type="RefSeq" id="XP_064076102.1"/>
    </source>
</evidence>
<dbReference type="InterPro" id="IPR013120">
    <property type="entry name" value="FAR_NAD-bd"/>
</dbReference>
<keyword evidence="4" id="KW-0472">Membrane</keyword>
<dbReference type="CDD" id="cd09071">
    <property type="entry name" value="FAR_C"/>
    <property type="match status" value="1"/>
</dbReference>
<keyword evidence="7" id="KW-1185">Reference proteome</keyword>
<dbReference type="RefSeq" id="XP_064076102.1">
    <property type="nucleotide sequence ID" value="XM_064220032.1"/>
</dbReference>
<dbReference type="InterPro" id="IPR033640">
    <property type="entry name" value="FAR_C"/>
</dbReference>
<evidence type="ECO:0000259" key="5">
    <source>
        <dbReference type="Pfam" id="PF03015"/>
    </source>
</evidence>
<protein>
    <recommendedName>
        <fullName evidence="4">Fatty acyl-CoA reductase</fullName>
        <ecNumber evidence="4">1.2.1.84</ecNumber>
    </recommendedName>
</protein>
<dbReference type="GeneID" id="113391747"/>
<keyword evidence="4" id="KW-0560">Oxidoreductase</keyword>
<keyword evidence="3 4" id="KW-0443">Lipid metabolism</keyword>
<dbReference type="PANTHER" id="PTHR11011:SF60">
    <property type="entry name" value="FATTY ACYL-COA REDUCTASE-RELATED"/>
    <property type="match status" value="1"/>
</dbReference>
<dbReference type="SUPFAM" id="SSF51735">
    <property type="entry name" value="NAD(P)-binding Rossmann-fold domains"/>
    <property type="match status" value="1"/>
</dbReference>
<sequence>MDSIISIEEQALEKRKILNEAILSGDSQVQKFYDDAVVFVTGASGFIGKQLIEKLMRSANIRKIYVLVRPKKGKSGLERVTKILEDPVFTILRNDKPSFVDRIVGIEGDVSEINLGIDDKTWAMLTNEVNVIFHAAATVNFVETIKMATLINIRGTREMLKFAKSCTNIKSIVHVSTAYANATKNRVKDEVKEDFYDSPIPPDTLIDLAESVPVDTLNDMMTPLTQDWPNSYTFTKTVTEDLINRHARDLPICIVRPAIVTPALEEPMPGWVDRRNALGPSGVILGLGLGVIHVIVAKEEVMMDFVPVDLVNNAIIAAGWETYEKFNSRNDKKISIYTVTATRNPMNLQYIVNAVENLKYSVVSKQAIWHCFGILTGYRFTYVILSWLLHYIPALIIDGCSILMGKKPRLFKVYKLVDTLSAVFEFFFTNDWVFHDANTLSLYNKLSDTDKLLYNFDMASVDCSKKMFVFCYGVKRYIIQEDDADMEYASKKQFWLRVAHYTIFPLYIYSLYKIMYIAFGFIYQILTAICLYF</sequence>
<keyword evidence="4" id="KW-1133">Transmembrane helix</keyword>
<comment type="similarity">
    <text evidence="1 4">Belongs to the fatty acyl-CoA reductase family.</text>
</comment>
<dbReference type="InterPro" id="IPR026055">
    <property type="entry name" value="FAR"/>
</dbReference>
<keyword evidence="2 4" id="KW-0444">Lipid biosynthesis</keyword>
<comment type="function">
    <text evidence="4">Catalyzes the reduction of fatty acyl-CoA to fatty alcohols.</text>
</comment>
<gene>
    <name evidence="8" type="primary">LOC113391747</name>
</gene>
<keyword evidence="4" id="KW-0521">NADP</keyword>
<name>A0ABM4AXV5_VANTA</name>